<accession>A0ABY5ZMS7</accession>
<reference evidence="1" key="1">
    <citation type="journal article" date="2022" name="Environ. Microbiol.">
        <title>Geoalkalibacter halelectricus SAP #1 sp. nov. possessing extracellular electron transfer and mineral#reducing capabilities from a haloalkaline environment.</title>
        <authorList>
            <person name="Yadav S."/>
            <person name="Singh R."/>
            <person name="Sundharam S.S."/>
            <person name="Chaudhary S."/>
            <person name="Krishnamurthi S."/>
            <person name="Patil S.A."/>
        </authorList>
    </citation>
    <scope>NUCLEOTIDE SEQUENCE</scope>
    <source>
        <strain evidence="1">SAP-1</strain>
    </source>
</reference>
<sequence>METISMSVIESIAVTAGIIDSEEVAGPLQRWLEYQAYVELKEWLRSIDELPSELLDEELPVDEVRGWIKGNIPHAKFNFRDKIEKTLLILKKYGSSGIEELCRKYCEYKEKMSLGADGITVMLTIDDIKEIIIDTVFDSMIFGGVPVTVLISFMIRSGILDNLCDCERSR</sequence>
<dbReference type="Proteomes" id="UP001060414">
    <property type="component" value="Chromosome"/>
</dbReference>
<evidence type="ECO:0000313" key="1">
    <source>
        <dbReference type="EMBL" id="UWZ79190.1"/>
    </source>
</evidence>
<name>A0ABY5ZMS7_9BACT</name>
<organism evidence="1 2">
    <name type="scientific">Geoalkalibacter halelectricus</name>
    <dbReference type="NCBI Taxonomy" id="2847045"/>
    <lineage>
        <taxon>Bacteria</taxon>
        <taxon>Pseudomonadati</taxon>
        <taxon>Thermodesulfobacteriota</taxon>
        <taxon>Desulfuromonadia</taxon>
        <taxon>Desulfuromonadales</taxon>
        <taxon>Geoalkalibacteraceae</taxon>
        <taxon>Geoalkalibacter</taxon>
    </lineage>
</organism>
<keyword evidence="2" id="KW-1185">Reference proteome</keyword>
<protein>
    <submittedName>
        <fullName evidence="1">Uncharacterized protein</fullName>
    </submittedName>
</protein>
<dbReference type="RefSeq" id="WP_260747547.1">
    <property type="nucleotide sequence ID" value="NZ_CP092109.1"/>
</dbReference>
<dbReference type="EMBL" id="CP092109">
    <property type="protein sequence ID" value="UWZ79190.1"/>
    <property type="molecule type" value="Genomic_DNA"/>
</dbReference>
<proteinExistence type="predicted"/>
<gene>
    <name evidence="1" type="ORF">L9S41_16120</name>
</gene>
<evidence type="ECO:0000313" key="2">
    <source>
        <dbReference type="Proteomes" id="UP001060414"/>
    </source>
</evidence>